<evidence type="ECO:0000313" key="2">
    <source>
        <dbReference type="Proteomes" id="UP001054945"/>
    </source>
</evidence>
<dbReference type="AlphaFoldDB" id="A0AAV4M3E8"/>
<sequence>MILMGISGLLTLMYGDERSYPHASLVTRDGSIDFRELVDSRTAILFLMPQQDNLPKRASGRFGERWSDLDDYCRLLNKIHMIAVDTQSYENALTAAH</sequence>
<dbReference type="EMBL" id="BPLR01019339">
    <property type="protein sequence ID" value="GIX66773.1"/>
    <property type="molecule type" value="Genomic_DNA"/>
</dbReference>
<gene>
    <name evidence="1" type="ORF">CEXT_335801</name>
</gene>
<organism evidence="1 2">
    <name type="scientific">Caerostris extrusa</name>
    <name type="common">Bark spider</name>
    <name type="synonym">Caerostris bankana</name>
    <dbReference type="NCBI Taxonomy" id="172846"/>
    <lineage>
        <taxon>Eukaryota</taxon>
        <taxon>Metazoa</taxon>
        <taxon>Ecdysozoa</taxon>
        <taxon>Arthropoda</taxon>
        <taxon>Chelicerata</taxon>
        <taxon>Arachnida</taxon>
        <taxon>Araneae</taxon>
        <taxon>Araneomorphae</taxon>
        <taxon>Entelegynae</taxon>
        <taxon>Araneoidea</taxon>
        <taxon>Araneidae</taxon>
        <taxon>Caerostris</taxon>
    </lineage>
</organism>
<protein>
    <submittedName>
        <fullName evidence="1">Uncharacterized protein</fullName>
    </submittedName>
</protein>
<dbReference type="Proteomes" id="UP001054945">
    <property type="component" value="Unassembled WGS sequence"/>
</dbReference>
<evidence type="ECO:0000313" key="1">
    <source>
        <dbReference type="EMBL" id="GIX66773.1"/>
    </source>
</evidence>
<accession>A0AAV4M3E8</accession>
<reference evidence="1 2" key="1">
    <citation type="submission" date="2021-06" db="EMBL/GenBank/DDBJ databases">
        <title>Caerostris extrusa draft genome.</title>
        <authorList>
            <person name="Kono N."/>
            <person name="Arakawa K."/>
        </authorList>
    </citation>
    <scope>NUCLEOTIDE SEQUENCE [LARGE SCALE GENOMIC DNA]</scope>
</reference>
<name>A0AAV4M3E8_CAEEX</name>
<proteinExistence type="predicted"/>
<comment type="caution">
    <text evidence="1">The sequence shown here is derived from an EMBL/GenBank/DDBJ whole genome shotgun (WGS) entry which is preliminary data.</text>
</comment>
<keyword evidence="2" id="KW-1185">Reference proteome</keyword>